<reference evidence="2 3" key="1">
    <citation type="submission" date="2016-04" db="EMBL/GenBank/DDBJ databases">
        <authorList>
            <consortium name="Pathogen Informatics"/>
        </authorList>
    </citation>
    <scope>NUCLEOTIDE SEQUENCE [LARGE SCALE GENOMIC DNA]</scope>
    <source>
        <strain evidence="2 3">H044680328</strain>
    </source>
</reference>
<keyword evidence="1" id="KW-1133">Transmembrane helix</keyword>
<dbReference type="GeneID" id="56590767"/>
<sequence length="143" mass="14931">MAAIAPWGLASLLGHVRAALPLWGLLAAVLLRGLIPAGYMPDPGALKLGQLELTLCTASGERLAFSLPAEGLATSGAPHDHGVASDPDCPFGLLSQVTPALLALAFWWPWRPSQRLARRRAWAAPPPAIRLTGPALGPRAPPC</sequence>
<evidence type="ECO:0000313" key="2">
    <source>
        <dbReference type="EMBL" id="SAI69846.1"/>
    </source>
</evidence>
<dbReference type="EMBL" id="LT546645">
    <property type="protein sequence ID" value="SAI69846.1"/>
    <property type="molecule type" value="Genomic_DNA"/>
</dbReference>
<dbReference type="PATRIC" id="fig|123899.6.peg.1948"/>
<gene>
    <name evidence="2" type="ORF">SAMEA3906487_01957</name>
</gene>
<accession>A0A157PKD9</accession>
<dbReference type="RefSeq" id="WP_063491863.1">
    <property type="nucleotide sequence ID" value="NZ_CP016340.1"/>
</dbReference>
<dbReference type="STRING" id="123899.SAMEA3906487_01957"/>
<feature type="transmembrane region" description="Helical" evidence="1">
    <location>
        <begin position="91"/>
        <end position="110"/>
    </location>
</feature>
<dbReference type="Pfam" id="PF11162">
    <property type="entry name" value="DUF2946"/>
    <property type="match status" value="1"/>
</dbReference>
<dbReference type="AlphaFoldDB" id="A0A157PKD9"/>
<name>A0A157PKD9_9BORD</name>
<dbReference type="Proteomes" id="UP000076825">
    <property type="component" value="Chromosome 1"/>
</dbReference>
<dbReference type="InterPro" id="IPR021333">
    <property type="entry name" value="DUF2946"/>
</dbReference>
<evidence type="ECO:0000313" key="3">
    <source>
        <dbReference type="Proteomes" id="UP000076825"/>
    </source>
</evidence>
<proteinExistence type="predicted"/>
<organism evidence="2 3">
    <name type="scientific">Bordetella trematum</name>
    <dbReference type="NCBI Taxonomy" id="123899"/>
    <lineage>
        <taxon>Bacteria</taxon>
        <taxon>Pseudomonadati</taxon>
        <taxon>Pseudomonadota</taxon>
        <taxon>Betaproteobacteria</taxon>
        <taxon>Burkholderiales</taxon>
        <taxon>Alcaligenaceae</taxon>
        <taxon>Bordetella</taxon>
    </lineage>
</organism>
<dbReference type="OrthoDB" id="8665387at2"/>
<keyword evidence="3" id="KW-1185">Reference proteome</keyword>
<keyword evidence="1" id="KW-0812">Transmembrane</keyword>
<evidence type="ECO:0000256" key="1">
    <source>
        <dbReference type="SAM" id="Phobius"/>
    </source>
</evidence>
<protein>
    <recommendedName>
        <fullName evidence="4">DUF2946 domain-containing protein</fullName>
    </recommendedName>
</protein>
<evidence type="ECO:0008006" key="4">
    <source>
        <dbReference type="Google" id="ProtNLM"/>
    </source>
</evidence>
<keyword evidence="1" id="KW-0472">Membrane</keyword>
<dbReference type="KEGG" id="btrm:SAMEA390648701957"/>